<dbReference type="SUPFAM" id="SSF46785">
    <property type="entry name" value="Winged helix' DNA-binding domain"/>
    <property type="match status" value="1"/>
</dbReference>
<dbReference type="Proteomes" id="UP000243904">
    <property type="component" value="Chromosome I"/>
</dbReference>
<dbReference type="PANTHER" id="PTHR13947:SF37">
    <property type="entry name" value="LD18367P"/>
    <property type="match status" value="1"/>
</dbReference>
<evidence type="ECO:0000259" key="3">
    <source>
        <dbReference type="PROSITE" id="PS51186"/>
    </source>
</evidence>
<organism evidence="4 5">
    <name type="scientific">Bradyrhizobium canariense</name>
    <dbReference type="NCBI Taxonomy" id="255045"/>
    <lineage>
        <taxon>Bacteria</taxon>
        <taxon>Pseudomonadati</taxon>
        <taxon>Pseudomonadota</taxon>
        <taxon>Alphaproteobacteria</taxon>
        <taxon>Hyphomicrobiales</taxon>
        <taxon>Nitrobacteraceae</taxon>
        <taxon>Bradyrhizobium</taxon>
    </lineage>
</organism>
<keyword evidence="5" id="KW-1185">Reference proteome</keyword>
<dbReference type="RefSeq" id="WP_100386356.1">
    <property type="nucleotide sequence ID" value="NZ_LT629750.1"/>
</dbReference>
<dbReference type="InterPro" id="IPR000182">
    <property type="entry name" value="GNAT_dom"/>
</dbReference>
<feature type="domain" description="N-acetyltransferase" evidence="3">
    <location>
        <begin position="171"/>
        <end position="314"/>
    </location>
</feature>
<dbReference type="PROSITE" id="PS50995">
    <property type="entry name" value="HTH_MARR_2"/>
    <property type="match status" value="1"/>
</dbReference>
<dbReference type="SUPFAM" id="SSF55729">
    <property type="entry name" value="Acyl-CoA N-acyltransferases (Nat)"/>
    <property type="match status" value="1"/>
</dbReference>
<dbReference type="GO" id="GO:0008080">
    <property type="term" value="F:N-acetyltransferase activity"/>
    <property type="evidence" value="ECO:0007669"/>
    <property type="project" value="InterPro"/>
</dbReference>
<dbReference type="InterPro" id="IPR050769">
    <property type="entry name" value="NAT_camello-type"/>
</dbReference>
<dbReference type="EMBL" id="LT629750">
    <property type="protein sequence ID" value="SDT52471.1"/>
    <property type="molecule type" value="Genomic_DNA"/>
</dbReference>
<dbReference type="Gene3D" id="1.10.10.10">
    <property type="entry name" value="Winged helix-like DNA-binding domain superfamily/Winged helix DNA-binding domain"/>
    <property type="match status" value="1"/>
</dbReference>
<dbReference type="Gene3D" id="3.40.630.30">
    <property type="match status" value="1"/>
</dbReference>
<dbReference type="SMART" id="SM00347">
    <property type="entry name" value="HTH_MARR"/>
    <property type="match status" value="1"/>
</dbReference>
<protein>
    <submittedName>
        <fullName evidence="4">Transcriptional regulator, MarR family with acetyltransferase activity</fullName>
    </submittedName>
</protein>
<reference evidence="5" key="1">
    <citation type="submission" date="2016-10" db="EMBL/GenBank/DDBJ databases">
        <authorList>
            <person name="Varghese N."/>
            <person name="Submissions S."/>
        </authorList>
    </citation>
    <scope>NUCLEOTIDE SEQUENCE [LARGE SCALE GENOMIC DNA]</scope>
    <source>
        <strain evidence="5">GAS369</strain>
    </source>
</reference>
<name>A0A1H2B2P4_9BRAD</name>
<gene>
    <name evidence="4" type="ORF">SAMN05444158_6734</name>
</gene>
<feature type="domain" description="HTH marR-type" evidence="2">
    <location>
        <begin position="1"/>
        <end position="146"/>
    </location>
</feature>
<dbReference type="InterPro" id="IPR000835">
    <property type="entry name" value="HTH_MarR-typ"/>
</dbReference>
<evidence type="ECO:0000259" key="2">
    <source>
        <dbReference type="PROSITE" id="PS50995"/>
    </source>
</evidence>
<dbReference type="PANTHER" id="PTHR13947">
    <property type="entry name" value="GNAT FAMILY N-ACETYLTRANSFERASE"/>
    <property type="match status" value="1"/>
</dbReference>
<accession>A0A1H2B2P4</accession>
<evidence type="ECO:0000313" key="4">
    <source>
        <dbReference type="EMBL" id="SDT52471.1"/>
    </source>
</evidence>
<dbReference type="InterPro" id="IPR036388">
    <property type="entry name" value="WH-like_DNA-bd_sf"/>
</dbReference>
<dbReference type="AlphaFoldDB" id="A0A1H2B2P4"/>
<dbReference type="InterPro" id="IPR036390">
    <property type="entry name" value="WH_DNA-bd_sf"/>
</dbReference>
<evidence type="ECO:0000256" key="1">
    <source>
        <dbReference type="ARBA" id="ARBA00022679"/>
    </source>
</evidence>
<dbReference type="Pfam" id="PF01047">
    <property type="entry name" value="MarR"/>
    <property type="match status" value="1"/>
</dbReference>
<keyword evidence="1 4" id="KW-0808">Transferase</keyword>
<dbReference type="PROSITE" id="PS51186">
    <property type="entry name" value="GNAT"/>
    <property type="match status" value="1"/>
</dbReference>
<evidence type="ECO:0000313" key="5">
    <source>
        <dbReference type="Proteomes" id="UP000243904"/>
    </source>
</evidence>
<dbReference type="GO" id="GO:0003700">
    <property type="term" value="F:DNA-binding transcription factor activity"/>
    <property type="evidence" value="ECO:0007669"/>
    <property type="project" value="InterPro"/>
</dbReference>
<sequence length="314" mass="34710">MKSSISPDPALESQIAAVRGFSRFYTRKLGIIEPKLLHSPWTLQEARIIYELAQHESCTATDLVGTLGLDAGFLSRTLQALQRRQIVARKPSKADRRVTELALTAKGRAAFAELDSRSRNEIAALLSGLDIDARAAVVNAMTTIAHTLEPPAQKPTGFLLRSHRPGDIGWVTSRHGALYAQEYGWDISFEALVAEIAAQFVRSYDPSREHCWIAEIDGEPAGSIFLVKASDDVAKLRLLLVDKKARGLGVGRALTEQCIRFAKDAGYSSITLWTQSILVAARGIYQRAGFRRVKEEKHHSFGVDLVGETWEMKL</sequence>
<dbReference type="CDD" id="cd04301">
    <property type="entry name" value="NAT_SF"/>
    <property type="match status" value="1"/>
</dbReference>
<dbReference type="Pfam" id="PF00583">
    <property type="entry name" value="Acetyltransf_1"/>
    <property type="match status" value="1"/>
</dbReference>
<dbReference type="InterPro" id="IPR016181">
    <property type="entry name" value="Acyl_CoA_acyltransferase"/>
</dbReference>
<proteinExistence type="predicted"/>